<comment type="subunit">
    <text evidence="1">Homoheptamer.</text>
</comment>
<dbReference type="NCBIfam" id="NF033912">
    <property type="entry name" value="msc"/>
    <property type="match status" value="1"/>
</dbReference>
<keyword evidence="1" id="KW-0997">Cell inner membrane</keyword>
<accession>A0A418PZG1</accession>
<dbReference type="InterPro" id="IPR045275">
    <property type="entry name" value="MscS_archaea/bacteria_type"/>
</dbReference>
<feature type="transmembrane region" description="Helical" evidence="1">
    <location>
        <begin position="313"/>
        <end position="334"/>
    </location>
</feature>
<keyword evidence="1" id="KW-0472">Membrane</keyword>
<sequence>MYQTTEPARYWQQQLVEWGPKVLFAILILVVTHFVAKAVQWGIAKLVDRVPVLKRHPGVGGDSVGTELGRLAYWLVWLVGLIAALQPLGLSGVLTPVTALTNEVFAFLPRLLGAGLFFFAGLILARIVRHVVEAFLGALNLERLMSRAGVSIGEAPVAVDSSGVASEGAAPARSSIARAVGVTVSAIIILFAAIGALQILQVSAISDPATNMLNAIALSIPNVLAALVWLTLAFIIGRWVKSLLETILPSLGFDNAVRALGVMPANAVPSRVIGAIAMITAIIIGLMEAARQVGGDSTAAMLFQITELGGKVIFGTVIIVAGIFLARILSNLVGSSTGESGYAQTIVKYAIIALFTAIGLTFMGLADQIVMMAFGLILGSAAIAAALAFGLGGRDAAARMLDQWSAGQMPMSPPPPPPRLKKVTPPADDNQPPLV</sequence>
<keyword evidence="1" id="KW-0812">Transmembrane</keyword>
<dbReference type="GO" id="GO:0008381">
    <property type="term" value="F:mechanosensitive monoatomic ion channel activity"/>
    <property type="evidence" value="ECO:0007669"/>
    <property type="project" value="InterPro"/>
</dbReference>
<dbReference type="GO" id="GO:0005886">
    <property type="term" value="C:plasma membrane"/>
    <property type="evidence" value="ECO:0007669"/>
    <property type="project" value="UniProtKB-SubCell"/>
</dbReference>
<comment type="function">
    <text evidence="1">Mechanosensitive channel that participates in the regulation of osmotic pressure changes within the cell, opening in response to stretch forces in the membrane lipid bilayer, without the need for other proteins. Contributes to normal resistance to hypoosmotic shock. Forms an ion channel of 1.0 nanosiemens conductance with a slight preference for anions.</text>
</comment>
<dbReference type="Gene3D" id="1.10.287.1260">
    <property type="match status" value="1"/>
</dbReference>
<evidence type="ECO:0000313" key="4">
    <source>
        <dbReference type="Proteomes" id="UP000285023"/>
    </source>
</evidence>
<keyword evidence="1" id="KW-0406">Ion transport</keyword>
<feature type="region of interest" description="Disordered" evidence="2">
    <location>
        <begin position="407"/>
        <end position="435"/>
    </location>
</feature>
<reference evidence="3 4" key="1">
    <citation type="submission" date="2018-09" db="EMBL/GenBank/DDBJ databases">
        <title>Sphingomonas sp. DAC4.</title>
        <authorList>
            <person name="Seo T."/>
        </authorList>
    </citation>
    <scope>NUCLEOTIDE SEQUENCE [LARGE SCALE GENOMIC DNA]</scope>
    <source>
        <strain evidence="3 4">DAC4</strain>
    </source>
</reference>
<evidence type="ECO:0000256" key="2">
    <source>
        <dbReference type="SAM" id="MobiDB-lite"/>
    </source>
</evidence>
<feature type="transmembrane region" description="Helical" evidence="1">
    <location>
        <begin position="22"/>
        <end position="39"/>
    </location>
</feature>
<dbReference type="PANTHER" id="PTHR30221">
    <property type="entry name" value="SMALL-CONDUCTANCE MECHANOSENSITIVE CHANNEL"/>
    <property type="match status" value="1"/>
</dbReference>
<name>A0A418PZG1_9SPHN</name>
<keyword evidence="1" id="KW-0407">Ion channel</keyword>
<evidence type="ECO:0000313" key="3">
    <source>
        <dbReference type="EMBL" id="RIX29221.1"/>
    </source>
</evidence>
<organism evidence="3 4">
    <name type="scientific">Sphingomonas edaphi</name>
    <dbReference type="NCBI Taxonomy" id="2315689"/>
    <lineage>
        <taxon>Bacteria</taxon>
        <taxon>Pseudomonadati</taxon>
        <taxon>Pseudomonadota</taxon>
        <taxon>Alphaproteobacteria</taxon>
        <taxon>Sphingomonadales</taxon>
        <taxon>Sphingomonadaceae</taxon>
        <taxon>Sphingomonas</taxon>
    </lineage>
</organism>
<feature type="transmembrane region" description="Helical" evidence="1">
    <location>
        <begin position="212"/>
        <end position="236"/>
    </location>
</feature>
<gene>
    <name evidence="3" type="ORF">D3M59_07900</name>
</gene>
<dbReference type="Pfam" id="PF05552">
    <property type="entry name" value="MS_channel_1st_1"/>
    <property type="match status" value="3"/>
</dbReference>
<feature type="transmembrane region" description="Helical" evidence="1">
    <location>
        <begin position="179"/>
        <end position="200"/>
    </location>
</feature>
<dbReference type="EMBL" id="QXTF01000002">
    <property type="protein sequence ID" value="RIX29221.1"/>
    <property type="molecule type" value="Genomic_DNA"/>
</dbReference>
<comment type="subcellular location">
    <subcellularLocation>
        <location evidence="1">Cell inner membrane</location>
        <topology evidence="1">Multi-pass membrane protein</topology>
    </subcellularLocation>
</comment>
<keyword evidence="4" id="KW-1185">Reference proteome</keyword>
<dbReference type="Proteomes" id="UP000285023">
    <property type="component" value="Unassembled WGS sequence"/>
</dbReference>
<dbReference type="RefSeq" id="WP_119533109.1">
    <property type="nucleotide sequence ID" value="NZ_QXTF01000002.1"/>
</dbReference>
<protein>
    <recommendedName>
        <fullName evidence="1">Small-conductance mechanosensitive channel</fullName>
    </recommendedName>
</protein>
<evidence type="ECO:0000256" key="1">
    <source>
        <dbReference type="RuleBase" id="RU369025"/>
    </source>
</evidence>
<keyword evidence="1" id="KW-0813">Transport</keyword>
<dbReference type="InterPro" id="IPR008910">
    <property type="entry name" value="MSC_TM_helix"/>
</dbReference>
<feature type="transmembrane region" description="Helical" evidence="1">
    <location>
        <begin position="369"/>
        <end position="391"/>
    </location>
</feature>
<proteinExistence type="inferred from homology"/>
<comment type="caution">
    <text evidence="3">The sequence shown here is derived from an EMBL/GenBank/DDBJ whole genome shotgun (WGS) entry which is preliminary data.</text>
</comment>
<feature type="transmembrane region" description="Helical" evidence="1">
    <location>
        <begin position="346"/>
        <end position="363"/>
    </location>
</feature>
<feature type="transmembrane region" description="Helical" evidence="1">
    <location>
        <begin position="272"/>
        <end position="293"/>
    </location>
</feature>
<keyword evidence="1" id="KW-1003">Cell membrane</keyword>
<feature type="transmembrane region" description="Helical" evidence="1">
    <location>
        <begin position="106"/>
        <end position="125"/>
    </location>
</feature>
<dbReference type="OrthoDB" id="7616157at2"/>
<dbReference type="AlphaFoldDB" id="A0A418PZG1"/>
<keyword evidence="1" id="KW-1133">Transmembrane helix</keyword>
<dbReference type="PANTHER" id="PTHR30221:SF1">
    <property type="entry name" value="SMALL-CONDUCTANCE MECHANOSENSITIVE CHANNEL"/>
    <property type="match status" value="1"/>
</dbReference>
<comment type="caution">
    <text evidence="1">Lacks conserved residue(s) required for the propagation of feature annotation.</text>
</comment>
<feature type="transmembrane region" description="Helical" evidence="1">
    <location>
        <begin position="71"/>
        <end position="94"/>
    </location>
</feature>
<comment type="similarity">
    <text evidence="1">Belongs to the MscS (TC 1.A.23) family.</text>
</comment>